<accession>A0A919GKU0</accession>
<name>A0A919GKU0_9ACTN</name>
<dbReference type="Proteomes" id="UP000603708">
    <property type="component" value="Unassembled WGS sequence"/>
</dbReference>
<protein>
    <submittedName>
        <fullName evidence="1">Uncharacterized protein</fullName>
    </submittedName>
</protein>
<proteinExistence type="predicted"/>
<dbReference type="RefSeq" id="WP_229925021.1">
    <property type="nucleotide sequence ID" value="NZ_BNCD01000022.1"/>
</dbReference>
<comment type="caution">
    <text evidence="1">The sequence shown here is derived from an EMBL/GenBank/DDBJ whole genome shotgun (WGS) entry which is preliminary data.</text>
</comment>
<organism evidence="1 2">
    <name type="scientific">Streptomyces sulfonofaciens</name>
    <dbReference type="NCBI Taxonomy" id="68272"/>
    <lineage>
        <taxon>Bacteria</taxon>
        <taxon>Bacillati</taxon>
        <taxon>Actinomycetota</taxon>
        <taxon>Actinomycetes</taxon>
        <taxon>Kitasatosporales</taxon>
        <taxon>Streptomycetaceae</taxon>
        <taxon>Streptomyces</taxon>
    </lineage>
</organism>
<dbReference type="GO" id="GO:0003677">
    <property type="term" value="F:DNA binding"/>
    <property type="evidence" value="ECO:0007669"/>
    <property type="project" value="InterPro"/>
</dbReference>
<keyword evidence="2" id="KW-1185">Reference proteome</keyword>
<dbReference type="AlphaFoldDB" id="A0A919GKU0"/>
<dbReference type="SUPFAM" id="SSF56349">
    <property type="entry name" value="DNA breaking-rejoining enzymes"/>
    <property type="match status" value="1"/>
</dbReference>
<evidence type="ECO:0000313" key="2">
    <source>
        <dbReference type="Proteomes" id="UP000603708"/>
    </source>
</evidence>
<sequence>MRAGAVSTAAQLAVPSQRVWQPARHCPEAEYLAFVNRQDIHPGYRGAKLRHYRAFIQRWPKMTDWFAAPLVERVGRLPGEPHTSPSFPVSFRARPYLLFLALRGHITFDYPWMLAAGQLRVIDPAGEMGIDLGTGALIEEAIALGYAAGSARQAMNWTVSRIALHANLSRASEITEEHIAEALEGVRLFGEREDLHHFYPSAQSYRDNASKQWVTHLHQLQVVLFHRGQVAAQPRKLMPSWKLPMDMPPRMLAVAQKWLAARKLTDAPSTVDRLELAVRVFGVWLGENHPEITTFADVTREHCLDWISHIAQAPTERTGKPLGVMSRIQRISGLSQFFRDTAVWQYADVPGHTLIGAGDAPKYPQKVPRFIPEHELDKLMPAIEALACPFQRAALLVARWSGARRTEI</sequence>
<evidence type="ECO:0000313" key="1">
    <source>
        <dbReference type="EMBL" id="GHH86303.1"/>
    </source>
</evidence>
<dbReference type="EMBL" id="BNCD01000022">
    <property type="protein sequence ID" value="GHH86303.1"/>
    <property type="molecule type" value="Genomic_DNA"/>
</dbReference>
<reference evidence="1" key="2">
    <citation type="submission" date="2020-09" db="EMBL/GenBank/DDBJ databases">
        <authorList>
            <person name="Sun Q."/>
            <person name="Ohkuma M."/>
        </authorList>
    </citation>
    <scope>NUCLEOTIDE SEQUENCE</scope>
    <source>
        <strain evidence="1">JCM 5069</strain>
    </source>
</reference>
<reference evidence="1" key="1">
    <citation type="journal article" date="2014" name="Int. J. Syst. Evol. Microbiol.">
        <title>Complete genome sequence of Corynebacterium casei LMG S-19264T (=DSM 44701T), isolated from a smear-ripened cheese.</title>
        <authorList>
            <consortium name="US DOE Joint Genome Institute (JGI-PGF)"/>
            <person name="Walter F."/>
            <person name="Albersmeier A."/>
            <person name="Kalinowski J."/>
            <person name="Ruckert C."/>
        </authorList>
    </citation>
    <scope>NUCLEOTIDE SEQUENCE</scope>
    <source>
        <strain evidence="1">JCM 5069</strain>
    </source>
</reference>
<gene>
    <name evidence="1" type="ORF">GCM10018793_57650</name>
</gene>
<dbReference type="InterPro" id="IPR011010">
    <property type="entry name" value="DNA_brk_join_enz"/>
</dbReference>